<feature type="compositionally biased region" description="Polar residues" evidence="3">
    <location>
        <begin position="43"/>
        <end position="58"/>
    </location>
</feature>
<dbReference type="Pfam" id="PF07491">
    <property type="entry name" value="PPI_Ypi1"/>
    <property type="match status" value="1"/>
</dbReference>
<dbReference type="PANTHER" id="PTHR20835">
    <property type="entry name" value="E3 UBIQUITIN-PROTEIN LIGASE PPP1R11-RELATED"/>
    <property type="match status" value="1"/>
</dbReference>
<dbReference type="GO" id="GO:0008157">
    <property type="term" value="F:protein phosphatase 1 binding"/>
    <property type="evidence" value="ECO:0007669"/>
    <property type="project" value="TreeGrafter"/>
</dbReference>
<reference evidence="4 5" key="1">
    <citation type="submission" date="2016-05" db="EMBL/GenBank/DDBJ databases">
        <title>Genome sequencing reveals origins of a unique bacterial endosymbiosis in the earliest lineages of terrestrial Fungi.</title>
        <authorList>
            <consortium name="DOE Joint Genome Institute"/>
            <person name="Uehling J."/>
            <person name="Gryganskyi A."/>
            <person name="Hameed K."/>
            <person name="Tschaplinski T."/>
            <person name="Misztal P."/>
            <person name="Wu S."/>
            <person name="Desiro A."/>
            <person name="Vande Pol N."/>
            <person name="Du Z.-Y."/>
            <person name="Zienkiewicz A."/>
            <person name="Zienkiewicz K."/>
            <person name="Morin E."/>
            <person name="Tisserant E."/>
            <person name="Splivallo R."/>
            <person name="Hainaut M."/>
            <person name="Henrissat B."/>
            <person name="Ohm R."/>
            <person name="Kuo A."/>
            <person name="Yan J."/>
            <person name="Lipzen A."/>
            <person name="Nolan M."/>
            <person name="Labutti K."/>
            <person name="Barry K."/>
            <person name="Goldstein A."/>
            <person name="Labbe J."/>
            <person name="Schadt C."/>
            <person name="Tuskan G."/>
            <person name="Grigoriev I."/>
            <person name="Martin F."/>
            <person name="Vilgalys R."/>
            <person name="Bonito G."/>
        </authorList>
    </citation>
    <scope>NUCLEOTIDE SEQUENCE [LARGE SCALE GENOMIC DNA]</scope>
    <source>
        <strain evidence="4 5">AG-77</strain>
    </source>
</reference>
<comment type="similarity">
    <text evidence="1 2">Belongs to the YPI1 family.</text>
</comment>
<dbReference type="STRING" id="1314771.A0A197JLX5"/>
<comment type="function">
    <text evidence="2">Regulator of type 1 phosphatases which maintains protein phosphatase activity under strict control.</text>
</comment>
<dbReference type="PANTHER" id="PTHR20835:SF0">
    <property type="entry name" value="E3 UBIQUITIN-PROTEIN LIGASE PPP1R11"/>
    <property type="match status" value="1"/>
</dbReference>
<dbReference type="EMBL" id="KV442079">
    <property type="protein sequence ID" value="OAQ25374.1"/>
    <property type="molecule type" value="Genomic_DNA"/>
</dbReference>
<dbReference type="GO" id="GO:0005634">
    <property type="term" value="C:nucleus"/>
    <property type="evidence" value="ECO:0007669"/>
    <property type="project" value="UniProtKB-SubCell"/>
</dbReference>
<organism evidence="4 5">
    <name type="scientific">Linnemannia elongata AG-77</name>
    <dbReference type="NCBI Taxonomy" id="1314771"/>
    <lineage>
        <taxon>Eukaryota</taxon>
        <taxon>Fungi</taxon>
        <taxon>Fungi incertae sedis</taxon>
        <taxon>Mucoromycota</taxon>
        <taxon>Mortierellomycotina</taxon>
        <taxon>Mortierellomycetes</taxon>
        <taxon>Mortierellales</taxon>
        <taxon>Mortierellaceae</taxon>
        <taxon>Linnemannia</taxon>
    </lineage>
</organism>
<evidence type="ECO:0000313" key="5">
    <source>
        <dbReference type="Proteomes" id="UP000078512"/>
    </source>
</evidence>
<dbReference type="OrthoDB" id="307488at2759"/>
<feature type="compositionally biased region" description="Basic and acidic residues" evidence="3">
    <location>
        <begin position="159"/>
        <end position="176"/>
    </location>
</feature>
<feature type="compositionally biased region" description="Acidic residues" evidence="3">
    <location>
        <begin position="126"/>
        <end position="137"/>
    </location>
</feature>
<dbReference type="AlphaFoldDB" id="A0A197JLX5"/>
<sequence>MAPSPDVTNDIYGPPGPPVTSVFGAAGSPAANGGAGNGVGSLLRTQGAGSQTVSHGSRTITINATETNEEGSADEDDQVHGVLSLTGEPGTERRVQWDDDVIDNEHLNKKKSKICCIFKKQKEFGESSDESSSESDSDSSGSESDGGPVSKPGKGKGNSNKDDGSCGHDHSDPNHQHHDHRAPKKAKKRVLNEYERMPKVKSSVPRPVNQEPEGSGTQP</sequence>
<evidence type="ECO:0000313" key="4">
    <source>
        <dbReference type="EMBL" id="OAQ25374.1"/>
    </source>
</evidence>
<keyword evidence="5" id="KW-1185">Reference proteome</keyword>
<proteinExistence type="inferred from homology"/>
<comment type="subcellular location">
    <subcellularLocation>
        <location evidence="2">Nucleus</location>
    </subcellularLocation>
</comment>
<protein>
    <recommendedName>
        <fullName evidence="2">Type 1 phosphatases regulator</fullName>
    </recommendedName>
</protein>
<feature type="region of interest" description="Disordered" evidence="3">
    <location>
        <begin position="123"/>
        <end position="219"/>
    </location>
</feature>
<dbReference type="Proteomes" id="UP000078512">
    <property type="component" value="Unassembled WGS sequence"/>
</dbReference>
<evidence type="ECO:0000256" key="1">
    <source>
        <dbReference type="ARBA" id="ARBA00005605"/>
    </source>
</evidence>
<feature type="compositionally biased region" description="Low complexity" evidence="3">
    <location>
        <begin position="138"/>
        <end position="152"/>
    </location>
</feature>
<evidence type="ECO:0000256" key="3">
    <source>
        <dbReference type="SAM" id="MobiDB-lite"/>
    </source>
</evidence>
<feature type="compositionally biased region" description="Acidic residues" evidence="3">
    <location>
        <begin position="67"/>
        <end position="77"/>
    </location>
</feature>
<feature type="compositionally biased region" description="Basic residues" evidence="3">
    <location>
        <begin position="177"/>
        <end position="189"/>
    </location>
</feature>
<dbReference type="InterPro" id="IPR011107">
    <property type="entry name" value="PPI_Ypi1"/>
</dbReference>
<evidence type="ECO:0000256" key="2">
    <source>
        <dbReference type="RuleBase" id="RU367162"/>
    </source>
</evidence>
<keyword evidence="2" id="KW-0539">Nucleus</keyword>
<feature type="region of interest" description="Disordered" evidence="3">
    <location>
        <begin position="1"/>
        <end position="98"/>
    </location>
</feature>
<name>A0A197JLX5_9FUNG</name>
<dbReference type="GO" id="GO:0004865">
    <property type="term" value="F:protein serine/threonine phosphatase inhibitor activity"/>
    <property type="evidence" value="ECO:0007669"/>
    <property type="project" value="UniProtKB-UniRule"/>
</dbReference>
<gene>
    <name evidence="4" type="ORF">K457DRAFT_141175</name>
</gene>
<accession>A0A197JLX5</accession>